<dbReference type="EMBL" id="GL433854">
    <property type="protein sequence ID" value="EFN52781.1"/>
    <property type="molecule type" value="Genomic_DNA"/>
</dbReference>
<dbReference type="GeneID" id="17352178"/>
<dbReference type="Proteomes" id="UP000008141">
    <property type="component" value="Unassembled WGS sequence"/>
</dbReference>
<dbReference type="SUPFAM" id="SSF55545">
    <property type="entry name" value="beta-N-acetylhexosaminidase-like domain"/>
    <property type="match status" value="1"/>
</dbReference>
<accession>E1ZMZ8</accession>
<evidence type="ECO:0000256" key="5">
    <source>
        <dbReference type="ARBA" id="ARBA00023295"/>
    </source>
</evidence>
<feature type="region of interest" description="Disordered" evidence="8">
    <location>
        <begin position="450"/>
        <end position="472"/>
    </location>
</feature>
<evidence type="ECO:0000313" key="13">
    <source>
        <dbReference type="Proteomes" id="UP000008141"/>
    </source>
</evidence>
<dbReference type="GO" id="GO:0030203">
    <property type="term" value="P:glycosaminoglycan metabolic process"/>
    <property type="evidence" value="ECO:0007669"/>
    <property type="project" value="TreeGrafter"/>
</dbReference>
<dbReference type="STRING" id="554065.E1ZMZ8"/>
<dbReference type="GO" id="GO:0004563">
    <property type="term" value="F:beta-N-acetylhexosaminidase activity"/>
    <property type="evidence" value="ECO:0007669"/>
    <property type="project" value="UniProtKB-EC"/>
</dbReference>
<evidence type="ECO:0000256" key="3">
    <source>
        <dbReference type="ARBA" id="ARBA00022801"/>
    </source>
</evidence>
<keyword evidence="13" id="KW-1185">Reference proteome</keyword>
<dbReference type="KEGG" id="cvr:CHLNCDRAFT_58755"/>
<dbReference type="Pfam" id="PF00728">
    <property type="entry name" value="Glyco_hydro_20"/>
    <property type="match status" value="2"/>
</dbReference>
<evidence type="ECO:0000256" key="2">
    <source>
        <dbReference type="ARBA" id="ARBA00006285"/>
    </source>
</evidence>
<evidence type="ECO:0000256" key="4">
    <source>
        <dbReference type="ARBA" id="ARBA00023180"/>
    </source>
</evidence>
<comment type="catalytic activity">
    <reaction evidence="1 6">
        <text>Hydrolysis of terminal non-reducing N-acetyl-D-hexosamine residues in N-acetyl-beta-D-hexosaminides.</text>
        <dbReference type="EC" id="3.2.1.52"/>
    </reaction>
</comment>
<dbReference type="OMA" id="HECRMLG"/>
<dbReference type="InParanoid" id="E1ZMZ8"/>
<dbReference type="AlphaFoldDB" id="E1ZMZ8"/>
<dbReference type="PIRSF" id="PIRSF001093">
    <property type="entry name" value="B-hxosamndse_ab_euk"/>
    <property type="match status" value="1"/>
</dbReference>
<keyword evidence="4" id="KW-0325">Glycoprotein</keyword>
<evidence type="ECO:0000256" key="9">
    <source>
        <dbReference type="SAM" id="SignalP"/>
    </source>
</evidence>
<gene>
    <name evidence="12" type="ORF">CHLNCDRAFT_58755</name>
</gene>
<dbReference type="PANTHER" id="PTHR22600:SF21">
    <property type="entry name" value="BETA-HEXOSAMINIDASE A"/>
    <property type="match status" value="1"/>
</dbReference>
<dbReference type="PROSITE" id="PS51257">
    <property type="entry name" value="PROKAR_LIPOPROTEIN"/>
    <property type="match status" value="1"/>
</dbReference>
<dbReference type="InterPro" id="IPR029019">
    <property type="entry name" value="HEX_eukaryotic_N"/>
</dbReference>
<dbReference type="OrthoDB" id="428480at2759"/>
<evidence type="ECO:0000256" key="8">
    <source>
        <dbReference type="SAM" id="MobiDB-lite"/>
    </source>
</evidence>
<dbReference type="GO" id="GO:0005975">
    <property type="term" value="P:carbohydrate metabolic process"/>
    <property type="evidence" value="ECO:0007669"/>
    <property type="project" value="InterPro"/>
</dbReference>
<dbReference type="Pfam" id="PF14845">
    <property type="entry name" value="Glycohydro_20b2"/>
    <property type="match status" value="1"/>
</dbReference>
<dbReference type="GO" id="GO:0005764">
    <property type="term" value="C:lysosome"/>
    <property type="evidence" value="ECO:0007669"/>
    <property type="project" value="TreeGrafter"/>
</dbReference>
<name>E1ZMZ8_CHLVA</name>
<evidence type="ECO:0000256" key="7">
    <source>
        <dbReference type="PIRSR" id="PIRSR001093-1"/>
    </source>
</evidence>
<dbReference type="PRINTS" id="PR00738">
    <property type="entry name" value="GLHYDRLASE20"/>
</dbReference>
<dbReference type="CDD" id="cd06562">
    <property type="entry name" value="GH20_HexA_HexB-like"/>
    <property type="match status" value="1"/>
</dbReference>
<feature type="compositionally biased region" description="Low complexity" evidence="8">
    <location>
        <begin position="182"/>
        <end position="195"/>
    </location>
</feature>
<keyword evidence="9" id="KW-0732">Signal</keyword>
<dbReference type="InterPro" id="IPR025705">
    <property type="entry name" value="Beta_hexosaminidase_sua/sub"/>
</dbReference>
<feature type="chain" id="PRO_5005672784" description="Beta-hexosaminidase" evidence="9">
    <location>
        <begin position="26"/>
        <end position="646"/>
    </location>
</feature>
<evidence type="ECO:0000259" key="11">
    <source>
        <dbReference type="Pfam" id="PF14845"/>
    </source>
</evidence>
<feature type="active site" description="Proton donor" evidence="7">
    <location>
        <position position="376"/>
    </location>
</feature>
<comment type="similarity">
    <text evidence="2 6">Belongs to the glycosyl hydrolase 20 family.</text>
</comment>
<organism evidence="13">
    <name type="scientific">Chlorella variabilis</name>
    <name type="common">Green alga</name>
    <dbReference type="NCBI Taxonomy" id="554065"/>
    <lineage>
        <taxon>Eukaryota</taxon>
        <taxon>Viridiplantae</taxon>
        <taxon>Chlorophyta</taxon>
        <taxon>core chlorophytes</taxon>
        <taxon>Trebouxiophyceae</taxon>
        <taxon>Chlorellales</taxon>
        <taxon>Chlorellaceae</taxon>
        <taxon>Chlorella clade</taxon>
        <taxon>Chlorella</taxon>
    </lineage>
</organism>
<dbReference type="PANTHER" id="PTHR22600">
    <property type="entry name" value="BETA-HEXOSAMINIDASE"/>
    <property type="match status" value="1"/>
</dbReference>
<dbReference type="GO" id="GO:0016020">
    <property type="term" value="C:membrane"/>
    <property type="evidence" value="ECO:0007669"/>
    <property type="project" value="TreeGrafter"/>
</dbReference>
<dbReference type="EC" id="3.2.1.52" evidence="6"/>
<keyword evidence="5 6" id="KW-0326">Glycosidase</keyword>
<dbReference type="RefSeq" id="XP_005844883.1">
    <property type="nucleotide sequence ID" value="XM_005844821.1"/>
</dbReference>
<dbReference type="GO" id="GO:0006689">
    <property type="term" value="P:ganglioside catabolic process"/>
    <property type="evidence" value="ECO:0007669"/>
    <property type="project" value="TreeGrafter"/>
</dbReference>
<evidence type="ECO:0000259" key="10">
    <source>
        <dbReference type="Pfam" id="PF00728"/>
    </source>
</evidence>
<dbReference type="Gene3D" id="3.20.20.80">
    <property type="entry name" value="Glycosidases"/>
    <property type="match status" value="2"/>
</dbReference>
<dbReference type="InterPro" id="IPR015883">
    <property type="entry name" value="Glyco_hydro_20_cat"/>
</dbReference>
<feature type="region of interest" description="Disordered" evidence="8">
    <location>
        <begin position="180"/>
        <end position="200"/>
    </location>
</feature>
<feature type="domain" description="Glycoside hydrolase family 20 catalytic" evidence="10">
    <location>
        <begin position="219"/>
        <end position="451"/>
    </location>
</feature>
<feature type="signal peptide" evidence="9">
    <location>
        <begin position="1"/>
        <end position="25"/>
    </location>
</feature>
<proteinExistence type="inferred from homology"/>
<dbReference type="Gene3D" id="3.30.379.10">
    <property type="entry name" value="Chitobiase/beta-hexosaminidase domain 2-like"/>
    <property type="match status" value="1"/>
</dbReference>
<feature type="domain" description="Glycoside hydrolase family 20 catalytic" evidence="10">
    <location>
        <begin position="516"/>
        <end position="603"/>
    </location>
</feature>
<dbReference type="FunCoup" id="E1ZMZ8">
    <property type="interactions" value="1055"/>
</dbReference>
<evidence type="ECO:0000313" key="12">
    <source>
        <dbReference type="EMBL" id="EFN52781.1"/>
    </source>
</evidence>
<dbReference type="InterPro" id="IPR029018">
    <property type="entry name" value="Hex-like_dom2"/>
</dbReference>
<sequence length="646" mass="70908">MASPRRCQSLLLALAMACCLQGTQGLWPKPEAVTKGSRTLYASILKSTPLGIGDKDDVISDGFAYALEVEALEEEAEAGQQELRKERRHKRCHVIRTVEVSVTSSDQSLTLETRESYSLSIEAGAIQIQANSVFGALRAMESLAQLVRRRMVEEVERAASGFSAGSEVQEGFVPEEAMWADSGSKSGKATGTGATEPEKPPHATVLLVDEVDIYDAPRFRYRGLLIDTARHFLPISVIKEHLDAMAMVKMNCLHWHLTDDESFPWLSEELPELAGKGAFAPEAVYTSKDIREVVEYARFRGIRVIPELDMPGHTQSWGKAYPGLLTQCFDTDTVEPTGRLGPINPARNETFGFIWRLLREVARTFPDPYIHLGGDEVDHVCWKSNPEVQEFMQQHDFASVAKLEAFFMAQVVRLASTAGKAAIVWQEAFDQGVPLPPYTRVQVWKWWKEQGQETKPEAESSSGSTGGGAAISMRGRAAAGGGMAAARRRALLEHPQGRCDPGFGCENAAGDDDAWKAELQAVTGHGYDAILSAPWYLNLGSYAGQEWQRYYAVDPTDFQGTTEQKDRVLGGTACAWGEFIDAVNSVNRVWPRAAAVSERLWSPADATNVDEAAARLADLRCRMLSRGIAAQSTGPGFCPGELTTRM</sequence>
<keyword evidence="3 6" id="KW-0378">Hydrolase</keyword>
<dbReference type="eggNOG" id="KOG2499">
    <property type="taxonomic scope" value="Eukaryota"/>
</dbReference>
<dbReference type="InterPro" id="IPR017853">
    <property type="entry name" value="GH"/>
</dbReference>
<evidence type="ECO:0000256" key="1">
    <source>
        <dbReference type="ARBA" id="ARBA00001231"/>
    </source>
</evidence>
<evidence type="ECO:0000256" key="6">
    <source>
        <dbReference type="PIRNR" id="PIRNR001093"/>
    </source>
</evidence>
<reference evidence="12 13" key="1">
    <citation type="journal article" date="2010" name="Plant Cell">
        <title>The Chlorella variabilis NC64A genome reveals adaptation to photosymbiosis, coevolution with viruses, and cryptic sex.</title>
        <authorList>
            <person name="Blanc G."/>
            <person name="Duncan G."/>
            <person name="Agarkova I."/>
            <person name="Borodovsky M."/>
            <person name="Gurnon J."/>
            <person name="Kuo A."/>
            <person name="Lindquist E."/>
            <person name="Lucas S."/>
            <person name="Pangilinan J."/>
            <person name="Polle J."/>
            <person name="Salamov A."/>
            <person name="Terry A."/>
            <person name="Yamada T."/>
            <person name="Dunigan D.D."/>
            <person name="Grigoriev I.V."/>
            <person name="Claverie J.M."/>
            <person name="Van Etten J.L."/>
        </authorList>
    </citation>
    <scope>NUCLEOTIDE SEQUENCE [LARGE SCALE GENOMIC DNA]</scope>
    <source>
        <strain evidence="12 13">NC64A</strain>
    </source>
</reference>
<feature type="domain" description="Beta-hexosaminidase eukaryotic type N-terminal" evidence="11">
    <location>
        <begin position="26"/>
        <end position="146"/>
    </location>
</feature>
<dbReference type="SUPFAM" id="SSF51445">
    <property type="entry name" value="(Trans)glycosidases"/>
    <property type="match status" value="2"/>
</dbReference>
<protein>
    <recommendedName>
        <fullName evidence="6">Beta-hexosaminidase</fullName>
        <ecNumber evidence="6">3.2.1.52</ecNumber>
    </recommendedName>
</protein>